<evidence type="ECO:0000313" key="1">
    <source>
        <dbReference type="EMBL" id="DAD78660.1"/>
    </source>
</evidence>
<reference evidence="1" key="1">
    <citation type="journal article" date="2021" name="Proc. Natl. Acad. Sci. U.S.A.">
        <title>A Catalog of Tens of Thousands of Viruses from Human Metagenomes Reveals Hidden Associations with Chronic Diseases.</title>
        <authorList>
            <person name="Tisza M.J."/>
            <person name="Buck C.B."/>
        </authorList>
    </citation>
    <scope>NUCLEOTIDE SEQUENCE</scope>
    <source>
        <strain evidence="1">CtB3v5</strain>
    </source>
</reference>
<protein>
    <submittedName>
        <fullName evidence="1">Small terminase subunit</fullName>
    </submittedName>
</protein>
<organism evidence="1">
    <name type="scientific">Siphoviridae sp. ctB3v5</name>
    <dbReference type="NCBI Taxonomy" id="2826186"/>
    <lineage>
        <taxon>Viruses</taxon>
        <taxon>Duplodnaviria</taxon>
        <taxon>Heunggongvirae</taxon>
        <taxon>Uroviricota</taxon>
        <taxon>Caudoviricetes</taxon>
    </lineage>
</organism>
<sequence length="30" mass="3535">MEPIGKQNETFCYFFIWKVDFGKLDGARGH</sequence>
<proteinExistence type="predicted"/>
<accession>A0A8S5M8W2</accession>
<dbReference type="EMBL" id="BK014849">
    <property type="protein sequence ID" value="DAD78660.1"/>
    <property type="molecule type" value="Genomic_DNA"/>
</dbReference>
<name>A0A8S5M8W2_9CAUD</name>